<gene>
    <name evidence="4" type="ORF">F2Q69_00023229</name>
</gene>
<evidence type="ECO:0000313" key="4">
    <source>
        <dbReference type="EMBL" id="KAF3538208.1"/>
    </source>
</evidence>
<sequence>MASSKGKGPLYQDDDDDPILLPDQADENLIKEYSLSLICKILNPKKQNVERLIVAVPEQWGMSDKISACDLGNGRFLFNFDNEEDLASILNQGPFHHNYCMFVLVRWEPVIDDNYPSMIPFWIQLQGIPLHLCTKQNLEAIGDRLGKLEASDTVEGKIKVSVDSTKPLKFSRKLQTKNKEDIMIKLFYEKLFKHCSTCGLMSHESQDCLHKHDLNQTDPRENVFDRVRPPRQDEASHVKAERGKEETSYRSLNDGSSSTSRVQRSTHSNLVNRINSSRESRYNPYLSVRNKGQEKRFPLRDKEWKEKQRPLRIVEPVRSMDRDTDRTSMNPRTTIEDRGKSVVEPDRSQHKRDDTNVTYRGSGSGKSTVHVGTADDLIPPYDALKIDALSEQEQDEEDRIGDADMNDIPVGNELMIMEEDDLLGEELNKTENQEPLEQDISQPVFASEHGNSILLIEAKENSGDDGAGDDYAKAIRGVLRVPCSRRHKLYQHANLLGLTENVSSDSLAKIARSFHRDLYYIGCSVPVWFPRPPQA</sequence>
<dbReference type="Pfam" id="PF14111">
    <property type="entry name" value="DUF4283"/>
    <property type="match status" value="1"/>
</dbReference>
<name>A0A8S9QHQ6_BRACR</name>
<feature type="domain" description="DUF4283" evidence="2">
    <location>
        <begin position="33"/>
        <end position="110"/>
    </location>
</feature>
<dbReference type="PANTHER" id="PTHR31286:SF162">
    <property type="entry name" value="DUF4283 DOMAIN-CONTAINING PROTEIN-RELATED"/>
    <property type="match status" value="1"/>
</dbReference>
<evidence type="ECO:0000256" key="1">
    <source>
        <dbReference type="SAM" id="MobiDB-lite"/>
    </source>
</evidence>
<dbReference type="InterPro" id="IPR040256">
    <property type="entry name" value="At4g02000-like"/>
</dbReference>
<feature type="compositionally biased region" description="Basic and acidic residues" evidence="1">
    <location>
        <begin position="213"/>
        <end position="248"/>
    </location>
</feature>
<protein>
    <recommendedName>
        <fullName evidence="6">DUF4283 domain-containing protein</fullName>
    </recommendedName>
</protein>
<feature type="compositionally biased region" description="Polar residues" evidence="1">
    <location>
        <begin position="249"/>
        <end position="275"/>
    </location>
</feature>
<dbReference type="PANTHER" id="PTHR31286">
    <property type="entry name" value="GLYCINE-RICH CELL WALL STRUCTURAL PROTEIN 1.8-LIKE"/>
    <property type="match status" value="1"/>
</dbReference>
<dbReference type="InterPro" id="IPR025836">
    <property type="entry name" value="Zn_knuckle_CX2CX4HX4C"/>
</dbReference>
<proteinExistence type="predicted"/>
<evidence type="ECO:0008006" key="6">
    <source>
        <dbReference type="Google" id="ProtNLM"/>
    </source>
</evidence>
<reference evidence="4" key="1">
    <citation type="submission" date="2019-12" db="EMBL/GenBank/DDBJ databases">
        <title>Genome sequencing and annotation of Brassica cretica.</title>
        <authorList>
            <person name="Studholme D.J."/>
            <person name="Sarris P."/>
        </authorList>
    </citation>
    <scope>NUCLEOTIDE SEQUENCE</scope>
    <source>
        <strain evidence="4">PFS-109/04</strain>
        <tissue evidence="4">Leaf</tissue>
    </source>
</reference>
<comment type="caution">
    <text evidence="4">The sequence shown here is derived from an EMBL/GenBank/DDBJ whole genome shotgun (WGS) entry which is preliminary data.</text>
</comment>
<dbReference type="InterPro" id="IPR025558">
    <property type="entry name" value="DUF4283"/>
</dbReference>
<organism evidence="4 5">
    <name type="scientific">Brassica cretica</name>
    <name type="common">Mustard</name>
    <dbReference type="NCBI Taxonomy" id="69181"/>
    <lineage>
        <taxon>Eukaryota</taxon>
        <taxon>Viridiplantae</taxon>
        <taxon>Streptophyta</taxon>
        <taxon>Embryophyta</taxon>
        <taxon>Tracheophyta</taxon>
        <taxon>Spermatophyta</taxon>
        <taxon>Magnoliopsida</taxon>
        <taxon>eudicotyledons</taxon>
        <taxon>Gunneridae</taxon>
        <taxon>Pentapetalae</taxon>
        <taxon>rosids</taxon>
        <taxon>malvids</taxon>
        <taxon>Brassicales</taxon>
        <taxon>Brassicaceae</taxon>
        <taxon>Brassiceae</taxon>
        <taxon>Brassica</taxon>
    </lineage>
</organism>
<dbReference type="AlphaFoldDB" id="A0A8S9QHQ6"/>
<feature type="compositionally biased region" description="Basic and acidic residues" evidence="1">
    <location>
        <begin position="334"/>
        <end position="355"/>
    </location>
</feature>
<evidence type="ECO:0000259" key="3">
    <source>
        <dbReference type="Pfam" id="PF14392"/>
    </source>
</evidence>
<evidence type="ECO:0000313" key="5">
    <source>
        <dbReference type="Proteomes" id="UP000712600"/>
    </source>
</evidence>
<accession>A0A8S9QHQ6</accession>
<feature type="region of interest" description="Disordered" evidence="1">
    <location>
        <begin position="321"/>
        <end position="374"/>
    </location>
</feature>
<feature type="compositionally biased region" description="Polar residues" evidence="1">
    <location>
        <begin position="356"/>
        <end position="367"/>
    </location>
</feature>
<dbReference type="Pfam" id="PF14392">
    <property type="entry name" value="zf-CCHC_4"/>
    <property type="match status" value="1"/>
</dbReference>
<dbReference type="EMBL" id="QGKX02001290">
    <property type="protein sequence ID" value="KAF3538208.1"/>
    <property type="molecule type" value="Genomic_DNA"/>
</dbReference>
<feature type="domain" description="Zinc knuckle CX2CX4HX4C" evidence="3">
    <location>
        <begin position="162"/>
        <end position="209"/>
    </location>
</feature>
<evidence type="ECO:0000259" key="2">
    <source>
        <dbReference type="Pfam" id="PF14111"/>
    </source>
</evidence>
<dbReference type="Proteomes" id="UP000712600">
    <property type="component" value="Unassembled WGS sequence"/>
</dbReference>
<feature type="region of interest" description="Disordered" evidence="1">
    <location>
        <begin position="213"/>
        <end position="284"/>
    </location>
</feature>